<dbReference type="PANTHER" id="PTHR44324:SF4">
    <property type="entry name" value="WD40 REPEAT DOMAIN 95"/>
    <property type="match status" value="1"/>
</dbReference>
<evidence type="ECO:0000313" key="5">
    <source>
        <dbReference type="EMBL" id="KAG8524841.1"/>
    </source>
</evidence>
<dbReference type="PANTHER" id="PTHR44324">
    <property type="entry name" value="WD40 REPEAT DOMAIN 95"/>
    <property type="match status" value="1"/>
</dbReference>
<dbReference type="InterPro" id="IPR019775">
    <property type="entry name" value="WD40_repeat_CS"/>
</dbReference>
<protein>
    <submittedName>
        <fullName evidence="5">WD repeat-containing protein 49</fullName>
    </submittedName>
</protein>
<dbReference type="SUPFAM" id="SSF50978">
    <property type="entry name" value="WD40 repeat-like"/>
    <property type="match status" value="1"/>
</dbReference>
<keyword evidence="6" id="KW-1185">Reference proteome</keyword>
<proteinExistence type="predicted"/>
<accession>A0A8J6DY51</accession>
<comment type="caution">
    <text evidence="5">The sequence shown here is derived from an EMBL/GenBank/DDBJ whole genome shotgun (WGS) entry which is preliminary data.</text>
</comment>
<dbReference type="AlphaFoldDB" id="A0A8J6DY51"/>
<evidence type="ECO:0000256" key="3">
    <source>
        <dbReference type="PROSITE-ProRule" id="PRU00221"/>
    </source>
</evidence>
<gene>
    <name evidence="5" type="ORF">J0S82_017819</name>
</gene>
<dbReference type="PROSITE" id="PS00678">
    <property type="entry name" value="WD_REPEATS_1"/>
    <property type="match status" value="1"/>
</dbReference>
<feature type="repeat" description="WD" evidence="3">
    <location>
        <begin position="228"/>
        <end position="269"/>
    </location>
</feature>
<dbReference type="InterPro" id="IPR020472">
    <property type="entry name" value="WD40_PAC1"/>
</dbReference>
<feature type="repeat" description="WD" evidence="3">
    <location>
        <begin position="140"/>
        <end position="181"/>
    </location>
</feature>
<dbReference type="EMBL" id="JAGFMF010011380">
    <property type="protein sequence ID" value="KAG8524841.1"/>
    <property type="molecule type" value="Genomic_DNA"/>
</dbReference>
<evidence type="ECO:0000313" key="6">
    <source>
        <dbReference type="Proteomes" id="UP000700334"/>
    </source>
</evidence>
<dbReference type="SUPFAM" id="SSF50952">
    <property type="entry name" value="Soluble quinoprotein glucose dehydrogenase"/>
    <property type="match status" value="1"/>
</dbReference>
<dbReference type="InterPro" id="IPR001680">
    <property type="entry name" value="WD40_rpt"/>
</dbReference>
<sequence>MPNISINNATISPNVNYVCWKVHGDWVTQLNYYDAIKAVISSSNHEPTALVIGCTMGTTNVKQKMKEIRDVIKDVKGRKSQTSLGLPQRRAECDHTVFHICKGVKAFSFCKRRNLLLTGGMDRIIRVWNPYLPGKPTGMLKSHTAPVIYIHVSAEDNKIFSMSMDNTVKIWDLETYSCLFTAPSKASGIKGEFAACLYLPNSRALCVATDAVAFLHLRLRCPPEPHLVVSHTEPMVCCQYNSAFQQVVSSSEASVVKVWDFETGRLLSEFMGAHGNAGITCLTFDSSGRRGQRRLSEDLELQQWALPAHPEAWQMKSKVKSVTVPTWRCIIAVGWDRRINVYFDAPRDFHHFWKPQPHWKDDLCPPFLLATSSYDGEIIIWNVISGHMYCKLNTPSPSDGTEGREDPDRSVSCLTFLKTRAVKFETAAASLMANGPQGSVTFWKLFGSACPIANFTPTRVSSMAVTAGDTLAYVADQEGFVRIYDIKEYGLRGPELHPPKNVMFWRAHVNMVTSLELIEERVLLSASLDCTVRLWSLDGEYIGTFGQSSPWDIFTPDSWSHPRVPCEILTDPQSMPAHPVLAGGVPATHTGKEEGEDVTEEKAGAKPKKTSNSPGDAPLEVEVKADIHLRLLLEQNKPSQRAPEPGWPSIYQTLRCHEVTCVSALGEKPDLSIIGSDLFNLNFLTQEKQGSETPQREH</sequence>
<feature type="region of interest" description="Disordered" evidence="4">
    <location>
        <begin position="585"/>
        <end position="618"/>
    </location>
</feature>
<dbReference type="PROSITE" id="PS50082">
    <property type="entry name" value="WD_REPEATS_2"/>
    <property type="match status" value="4"/>
</dbReference>
<feature type="repeat" description="WD" evidence="3">
    <location>
        <begin position="104"/>
        <end position="129"/>
    </location>
</feature>
<name>A0A8J6DY51_GALPY</name>
<dbReference type="PRINTS" id="PR00320">
    <property type="entry name" value="GPROTEINBRPT"/>
</dbReference>
<dbReference type="InterPro" id="IPR011041">
    <property type="entry name" value="Quinoprot_gluc/sorb_DH_b-prop"/>
</dbReference>
<feature type="repeat" description="WD" evidence="3">
    <location>
        <begin position="505"/>
        <end position="538"/>
    </location>
</feature>
<dbReference type="InterPro" id="IPR036322">
    <property type="entry name" value="WD40_repeat_dom_sf"/>
</dbReference>
<evidence type="ECO:0000256" key="1">
    <source>
        <dbReference type="ARBA" id="ARBA00022574"/>
    </source>
</evidence>
<evidence type="ECO:0000256" key="4">
    <source>
        <dbReference type="SAM" id="MobiDB-lite"/>
    </source>
</evidence>
<organism evidence="5 6">
    <name type="scientific">Galemys pyrenaicus</name>
    <name type="common">Iberian desman</name>
    <name type="synonym">Pyrenean desman</name>
    <dbReference type="NCBI Taxonomy" id="202257"/>
    <lineage>
        <taxon>Eukaryota</taxon>
        <taxon>Metazoa</taxon>
        <taxon>Chordata</taxon>
        <taxon>Craniata</taxon>
        <taxon>Vertebrata</taxon>
        <taxon>Euteleostomi</taxon>
        <taxon>Mammalia</taxon>
        <taxon>Eutheria</taxon>
        <taxon>Laurasiatheria</taxon>
        <taxon>Eulipotyphla</taxon>
        <taxon>Talpidae</taxon>
        <taxon>Galemys</taxon>
    </lineage>
</organism>
<dbReference type="Pfam" id="PF00400">
    <property type="entry name" value="WD40"/>
    <property type="match status" value="3"/>
</dbReference>
<dbReference type="Gene3D" id="2.130.10.10">
    <property type="entry name" value="YVTN repeat-like/Quinoprotein amine dehydrogenase"/>
    <property type="match status" value="3"/>
</dbReference>
<dbReference type="SMART" id="SM00320">
    <property type="entry name" value="WD40"/>
    <property type="match status" value="6"/>
</dbReference>
<dbReference type="Proteomes" id="UP000700334">
    <property type="component" value="Unassembled WGS sequence"/>
</dbReference>
<dbReference type="InterPro" id="IPR051242">
    <property type="entry name" value="WD-EF-hand_domain"/>
</dbReference>
<dbReference type="InterPro" id="IPR015943">
    <property type="entry name" value="WD40/YVTN_repeat-like_dom_sf"/>
</dbReference>
<dbReference type="OrthoDB" id="5980302at2759"/>
<reference evidence="5" key="1">
    <citation type="journal article" date="2021" name="Evol. Appl.">
        <title>The genome of the Pyrenean desman and the effects of bottlenecks and inbreeding on the genomic landscape of an endangered species.</title>
        <authorList>
            <person name="Escoda L."/>
            <person name="Castresana J."/>
        </authorList>
    </citation>
    <scope>NUCLEOTIDE SEQUENCE</scope>
    <source>
        <strain evidence="5">IBE-C5619</strain>
    </source>
</reference>
<keyword evidence="1 3" id="KW-0853">WD repeat</keyword>
<keyword evidence="2" id="KW-0677">Repeat</keyword>
<evidence type="ECO:0000256" key="2">
    <source>
        <dbReference type="ARBA" id="ARBA00022737"/>
    </source>
</evidence>
<dbReference type="PROSITE" id="PS50294">
    <property type="entry name" value="WD_REPEATS_REGION"/>
    <property type="match status" value="1"/>
</dbReference>